<sequence>FSVAHGGLTDIRQHGSGAQHCRNLTAQKTQASVSQFFIPQSSLEIDMVTAAELTQVYHIARHNLSYNSADCSHKLNQKCLADSKTKKITFERTKAQAIVKDVLAQKAVGDVARALTLDKPFPFSVQTDASNKGNWKVFPLAIHYFTITSKMLDFIENPDESAARIAALMEQLLEKFGV</sequence>
<dbReference type="GeneTree" id="ENSGT00660000097027"/>
<organism evidence="1 2">
    <name type="scientific">Poecilia formosa</name>
    <name type="common">Amazon molly</name>
    <name type="synonym">Limia formosa</name>
    <dbReference type="NCBI Taxonomy" id="48698"/>
    <lineage>
        <taxon>Eukaryota</taxon>
        <taxon>Metazoa</taxon>
        <taxon>Chordata</taxon>
        <taxon>Craniata</taxon>
        <taxon>Vertebrata</taxon>
        <taxon>Euteleostomi</taxon>
        <taxon>Actinopterygii</taxon>
        <taxon>Neopterygii</taxon>
        <taxon>Teleostei</taxon>
        <taxon>Neoteleostei</taxon>
        <taxon>Acanthomorphata</taxon>
        <taxon>Ovalentaria</taxon>
        <taxon>Atherinomorphae</taxon>
        <taxon>Cyprinodontiformes</taxon>
        <taxon>Poeciliidae</taxon>
        <taxon>Poeciliinae</taxon>
        <taxon>Poecilia</taxon>
    </lineage>
</organism>
<reference evidence="2" key="1">
    <citation type="submission" date="2013-10" db="EMBL/GenBank/DDBJ databases">
        <authorList>
            <person name="Schartl M."/>
            <person name="Warren W."/>
        </authorList>
    </citation>
    <scope>NUCLEOTIDE SEQUENCE [LARGE SCALE GENOMIC DNA]</scope>
    <source>
        <strain evidence="2">female</strain>
    </source>
</reference>
<dbReference type="Ensembl" id="ENSPFOT00000031254.1">
    <property type="protein sequence ID" value="ENSPFOP00000025522.1"/>
    <property type="gene ID" value="ENSPFOG00000022285.1"/>
</dbReference>
<dbReference type="Proteomes" id="UP000028760">
    <property type="component" value="Unassembled WGS sequence"/>
</dbReference>
<keyword evidence="2" id="KW-1185">Reference proteome</keyword>
<dbReference type="EMBL" id="AYCK01016816">
    <property type="status" value="NOT_ANNOTATED_CDS"/>
    <property type="molecule type" value="Genomic_DNA"/>
</dbReference>
<name>A0A096M281_POEFO</name>
<evidence type="ECO:0000313" key="1">
    <source>
        <dbReference type="Ensembl" id="ENSPFOP00000025522.1"/>
    </source>
</evidence>
<evidence type="ECO:0000313" key="2">
    <source>
        <dbReference type="Proteomes" id="UP000028760"/>
    </source>
</evidence>
<protein>
    <submittedName>
        <fullName evidence="1">Uncharacterized protein</fullName>
    </submittedName>
</protein>
<dbReference type="PANTHER" id="PTHR37162:SF10">
    <property type="entry name" value="DUF4371 DOMAIN-CONTAINING PROTEIN"/>
    <property type="match status" value="1"/>
</dbReference>
<proteinExistence type="predicted"/>
<dbReference type="AlphaFoldDB" id="A0A096M281"/>
<reference evidence="1" key="2">
    <citation type="submission" date="2025-08" db="UniProtKB">
        <authorList>
            <consortium name="Ensembl"/>
        </authorList>
    </citation>
    <scope>IDENTIFICATION</scope>
</reference>
<accession>A0A096M281</accession>
<dbReference type="EMBL" id="AYCK01016817">
    <property type="status" value="NOT_ANNOTATED_CDS"/>
    <property type="molecule type" value="Genomic_DNA"/>
</dbReference>
<dbReference type="PANTHER" id="PTHR37162">
    <property type="entry name" value="HAT FAMILY DIMERISATION DOMAINCONTAINING PROTEIN-RELATED"/>
    <property type="match status" value="1"/>
</dbReference>
<reference evidence="1" key="3">
    <citation type="submission" date="2025-09" db="UniProtKB">
        <authorList>
            <consortium name="Ensembl"/>
        </authorList>
    </citation>
    <scope>IDENTIFICATION</scope>
</reference>